<dbReference type="SMART" id="SM00823">
    <property type="entry name" value="PKS_PP"/>
    <property type="match status" value="1"/>
</dbReference>
<feature type="region of interest" description="Disordered" evidence="8">
    <location>
        <begin position="1150"/>
        <end position="1176"/>
    </location>
</feature>
<evidence type="ECO:0000313" key="13">
    <source>
        <dbReference type="Proteomes" id="UP001302602"/>
    </source>
</evidence>
<dbReference type="InterPro" id="IPR001227">
    <property type="entry name" value="Ac_transferase_dom_sf"/>
</dbReference>
<dbReference type="Gene3D" id="3.10.129.110">
    <property type="entry name" value="Polyketide synthase dehydratase"/>
    <property type="match status" value="1"/>
</dbReference>
<dbReference type="InterPro" id="IPR020806">
    <property type="entry name" value="PKS_PP-bd"/>
</dbReference>
<dbReference type="PROSITE" id="PS52019">
    <property type="entry name" value="PKS_MFAS_DH"/>
    <property type="match status" value="1"/>
</dbReference>
<dbReference type="InterPro" id="IPR057326">
    <property type="entry name" value="KR_dom"/>
</dbReference>
<dbReference type="GeneID" id="87832551"/>
<dbReference type="SUPFAM" id="SSF51735">
    <property type="entry name" value="NAD(P)-binding Rossmann-fold domains"/>
    <property type="match status" value="1"/>
</dbReference>
<dbReference type="InterPro" id="IPR013968">
    <property type="entry name" value="PKS_KR"/>
</dbReference>
<name>A0AAN6TS45_9PEZI</name>
<dbReference type="InterPro" id="IPR020841">
    <property type="entry name" value="PKS_Beta-ketoAc_synthase_dom"/>
</dbReference>
<dbReference type="GO" id="GO:0004312">
    <property type="term" value="F:fatty acid synthase activity"/>
    <property type="evidence" value="ECO:0007669"/>
    <property type="project" value="TreeGrafter"/>
</dbReference>
<keyword evidence="3" id="KW-0489">Methyltransferase</keyword>
<evidence type="ECO:0000256" key="3">
    <source>
        <dbReference type="ARBA" id="ARBA00022603"/>
    </source>
</evidence>
<dbReference type="InterPro" id="IPR036291">
    <property type="entry name" value="NAD(P)-bd_dom_sf"/>
</dbReference>
<dbReference type="PROSITE" id="PS52004">
    <property type="entry name" value="KS3_2"/>
    <property type="match status" value="1"/>
</dbReference>
<dbReference type="EMBL" id="MU853248">
    <property type="protein sequence ID" value="KAK4119459.1"/>
    <property type="molecule type" value="Genomic_DNA"/>
</dbReference>
<dbReference type="Gene3D" id="3.40.366.10">
    <property type="entry name" value="Malonyl-Coenzyme A Acyl Carrier Protein, domain 2"/>
    <property type="match status" value="1"/>
</dbReference>
<dbReference type="SUPFAM" id="SSF47336">
    <property type="entry name" value="ACP-like"/>
    <property type="match status" value="1"/>
</dbReference>
<keyword evidence="5" id="KW-0560">Oxidoreductase</keyword>
<dbReference type="GO" id="GO:0008168">
    <property type="term" value="F:methyltransferase activity"/>
    <property type="evidence" value="ECO:0007669"/>
    <property type="project" value="UniProtKB-KW"/>
</dbReference>
<dbReference type="InterPro" id="IPR020807">
    <property type="entry name" value="PKS_DH"/>
</dbReference>
<dbReference type="Gene3D" id="3.40.50.150">
    <property type="entry name" value="Vaccinia Virus protein VP39"/>
    <property type="match status" value="1"/>
</dbReference>
<dbReference type="GO" id="GO:0044550">
    <property type="term" value="P:secondary metabolite biosynthetic process"/>
    <property type="evidence" value="ECO:0007669"/>
    <property type="project" value="TreeGrafter"/>
</dbReference>
<dbReference type="CDD" id="cd02440">
    <property type="entry name" value="AdoMet_MTases"/>
    <property type="match status" value="1"/>
</dbReference>
<dbReference type="Pfam" id="PF08242">
    <property type="entry name" value="Methyltransf_12"/>
    <property type="match status" value="1"/>
</dbReference>
<dbReference type="InterPro" id="IPR029063">
    <property type="entry name" value="SAM-dependent_MTases_sf"/>
</dbReference>
<dbReference type="Pfam" id="PF14765">
    <property type="entry name" value="PS-DH"/>
    <property type="match status" value="1"/>
</dbReference>
<dbReference type="InterPro" id="IPR049552">
    <property type="entry name" value="PKS_DH_N"/>
</dbReference>
<sequence>MTVSHQCLNEPIAIVGSGCRFPGNANSPSKLWDLLSKPYDVSSRIGGAGRFNLDRFYHPEGGHNGTTNTQRGYLLSDSVRQFDAKFFSIPPGEAEAIDPQQRLLLEVVYEAVESAGLTMDKLSDSDTSCYVGIMCQDFFTVQSQDVLSVPKYAVTGIAASNASCRVSYFFNWHGPSMTIDTACSSSMVCVSEAVQALRSGTSRVAVACGTNLLLAPFMYVSLSNVGMVSPTGRCHMWDDRADGYSRGEGVAALVLKTLSAAIQDGDEIACVIREIGLNHDGRTKGLTMPSAQAQAALIRETYRKAGLDPSRKSDRCQFFEAHGTGTPTGDPQEASALNQAFFPDHDAAEGELLVGSIKTVIGHTEGTAGIAGILKATLAIRHGTVPPNLLFNRLNPALEPFTKFLRIPTACEPWPEVPEGQPRRASVNSFGFGGANAHCILESYEPATAITANHPPIHGARASGLHINGVKLTHSVNGSSSETPNNSATESHGPVTNGTTNGSSRPPEPEEPSQPTHQLDVLISMVFSAASLKSLVASLDASIDFLEQNPTVDMPSLACTLSSRRSALALRLPIYAGSVEELRKKSQEKLSGDTNASHSVAALQAPPSVLGIFTGQGAQWAGMGSKLFASNPRARATLERLDSVLSSLPAYHRPTWALAEVLSPDSKHSDAEAAISQPVCTAVQIVLIDLLQTAGIKFKAVVGHSSGEIAAAYATGYLSADDAMRVAYYRGFFAKLAGGPQGQEGGMIAAGTDFEDAEELSRVDDMIDRLCIAAHNSPTSVTLSGDIDAVKLAEDVFADEHKFARTLRVDTAYHSPHMQRCAGPYLRAMREAGVEPLRPSPDSDYPRWFSTVYNVEMTAAVVADKGLNGQYWVDNMVRPVLFYPALRTCLSSSEISPNFALEVGPHPALQGPAVESIRTVTGQDIAYSGILRRGSDDVEALADALGAMWARFGPKHVDLAGFQKKCLPQGKTRLDAPLGSRLPTYPWTHEHEYWAESRKSKIYTTQSGKFHDHDLLGLREPDGLVDELRWRHTLSVNDLKWLSGHTLQGQVVFPATGYVCMVTEAAMQMVQPSRREVAYLDVLDLEIRKAIAVHQDFRTEVVLSVSNISPATPNATAETVTAAFSILSTPSRDSTQMALHCCGRLRVTLRPNPESGNPTASGIDHDSIFPPRRPPVPGMNGVDVDRFYQTMRDEVGLGWHGAFRGLTKITRRAGYSTVTARNPPFSDADTKLLFHPAMLDCALQGLNAAFAAPGDGSIWDLVAPTYVRRVTMVPELLRRHQADEQVVIDCTSTVSIADTRAKVALTGDVEVYAGLPEPGGTAETKLIEMEGIKISPVAPPTADHDRALFQESIMCLDSINAKVARRGLRFTPEEKAKAFDAERVAFYYLKQLHLGTPPKFRETFPGYRQCLLAEAERVYHRVKDGQHGFAPPSWVEDTAESIAEVMTRHDAEAIDFVLAKTVGENLMVPEVLNGEVNILQFMVRNNMLERTYTEGVGYPILNSVATNLIAQLCQKHPRMNMLEIGAGTGGSTASILGRIGGHFRSYTYTDISSAFFERAAERFSANAQKMVFKTLDITKDPSAQGFATHSYDVVIAQNVLHATAPLKESLRHARTLLRPGGYLMLLELLRSESMRFGLVVGCLPGWWVGENDGRKGGPLLTPAEWQAILSETGFAVDTVSEVLDQEDIWAVLSARAVDEHVVQPLINPLAVRPTVPRMKRLLVIGGIDVGSGSFGLREQVIAFVLPYFEKVTYLAQLSNLTQQTEDDLLADKGLHVLNLTEYDSNLFEHITKPAFENLKRVLARAASVLWLLQGSRDTNPWAGATVGFLRTVRYELPDTILQMLDIGATALNSDSSTPDTSRLVAESLLRLSEAAELEATGKLSQVLWSVEPELYLESDGHVYVPRLRCSEALNLRYNAAKRAITRPVEVNNTETSLALVWDKTGSKYVLEERHEFAPTWSVSDGVTVRVSCSFLSSLKTPAGFFFVCLGADIRTGIKTLCFSDRQASLVTVPRSWTVALGSASLGVDDVGLMSFVAVDLLAKRLLQLVGPSGSIAVYDANPVAGALLYKRLTDVGKKVVFINSDFKASHGSLSTISLHPHSPRRTIDAALPEDLTLFIDASITIDSAESAKLGSRLEAALPDLCERIKLSNMMSREASPLPTTAPESVSTLLQSAASFATMFSQLGPMPIAGGAPLDVLPLPKLLLSPVTPRPSSLVYWQIDREVPVAVQPVFMRKDLFRPDRTYWLCGLSGTLGLSLVDFLAAQGAKHIAISSRSPKVDVAWVAWHGKRGVAVSHFAGDVTDYASIRGTYDAIRASGMPPIGGVAIGAMVLIDSSFMEQRFEDFQAVLRPKIRGTQNLDTLFSESSGDLLPGDTAKGLEWFVAFSSLMAVTGNPGQAPYGAGNCFLKAVTKTRHDRGLAGSSIDIGRVSGVGYIERELTRESQERLKQRSGTIPLSESDLHQLFAEAVIAGRPGSGVEDPGLIAGIGMQLGEQTEGAFWSKNPRLAMMIRDSKPRATRGAREGGSSAVPVRTLLEVPTVKTLADARDVILGALRGKLHAAKFLPDQDSQHNSTPLVDLGVDSLIAVNVRSWFQKELAVDVPILSTQSSNE</sequence>
<dbReference type="PROSITE" id="PS00606">
    <property type="entry name" value="KS3_1"/>
    <property type="match status" value="1"/>
</dbReference>
<evidence type="ECO:0000256" key="6">
    <source>
        <dbReference type="ARBA" id="ARBA00023268"/>
    </source>
</evidence>
<comment type="caution">
    <text evidence="12">The sequence shown here is derived from an EMBL/GenBank/DDBJ whole genome shotgun (WGS) entry which is preliminary data.</text>
</comment>
<dbReference type="SMART" id="SM00822">
    <property type="entry name" value="PKS_KR"/>
    <property type="match status" value="1"/>
</dbReference>
<dbReference type="Pfam" id="PF00698">
    <property type="entry name" value="Acyl_transf_1"/>
    <property type="match status" value="1"/>
</dbReference>
<dbReference type="Proteomes" id="UP001302602">
    <property type="component" value="Unassembled WGS sequence"/>
</dbReference>
<dbReference type="SMART" id="SM00827">
    <property type="entry name" value="PKS_AT"/>
    <property type="match status" value="1"/>
</dbReference>
<dbReference type="InterPro" id="IPR049551">
    <property type="entry name" value="PKS_DH_C"/>
</dbReference>
<evidence type="ECO:0000259" key="11">
    <source>
        <dbReference type="PROSITE" id="PS52019"/>
    </source>
</evidence>
<dbReference type="SMART" id="SM00825">
    <property type="entry name" value="PKS_KS"/>
    <property type="match status" value="1"/>
</dbReference>
<dbReference type="InterPro" id="IPR006162">
    <property type="entry name" value="Ppantetheine_attach_site"/>
</dbReference>
<proteinExistence type="predicted"/>
<evidence type="ECO:0000256" key="2">
    <source>
        <dbReference type="ARBA" id="ARBA00022553"/>
    </source>
</evidence>
<evidence type="ECO:0000256" key="4">
    <source>
        <dbReference type="ARBA" id="ARBA00022679"/>
    </source>
</evidence>
<dbReference type="Pfam" id="PF00109">
    <property type="entry name" value="ketoacyl-synt"/>
    <property type="match status" value="1"/>
</dbReference>
<dbReference type="PANTHER" id="PTHR43775:SF20">
    <property type="entry name" value="HYBRID PKS-NRPS SYNTHETASE APDA"/>
    <property type="match status" value="1"/>
</dbReference>
<evidence type="ECO:0000313" key="12">
    <source>
        <dbReference type="EMBL" id="KAK4119459.1"/>
    </source>
</evidence>
<evidence type="ECO:0000256" key="8">
    <source>
        <dbReference type="SAM" id="MobiDB-lite"/>
    </source>
</evidence>
<evidence type="ECO:0000259" key="10">
    <source>
        <dbReference type="PROSITE" id="PS52004"/>
    </source>
</evidence>
<dbReference type="Gene3D" id="3.30.70.3290">
    <property type="match status" value="1"/>
</dbReference>
<keyword evidence="2" id="KW-0597">Phosphoprotein</keyword>
<keyword evidence="13" id="KW-1185">Reference proteome</keyword>
<feature type="domain" description="PKS/mFAS DH" evidence="11">
    <location>
        <begin position="1013"/>
        <end position="1343"/>
    </location>
</feature>
<feature type="region of interest" description="Disordered" evidence="8">
    <location>
        <begin position="474"/>
        <end position="516"/>
    </location>
</feature>
<dbReference type="InterPro" id="IPR036736">
    <property type="entry name" value="ACP-like_sf"/>
</dbReference>
<accession>A0AAN6TS45</accession>
<feature type="region of interest" description="C-terminal hotdog fold" evidence="7">
    <location>
        <begin position="1179"/>
        <end position="1343"/>
    </location>
</feature>
<evidence type="ECO:0000259" key="9">
    <source>
        <dbReference type="PROSITE" id="PS50075"/>
    </source>
</evidence>
<dbReference type="InterPro" id="IPR050091">
    <property type="entry name" value="PKS_NRPS_Biosynth_Enz"/>
</dbReference>
<dbReference type="Pfam" id="PF02801">
    <property type="entry name" value="Ketoacyl-synt_C"/>
    <property type="match status" value="1"/>
</dbReference>
<dbReference type="CDD" id="cd00833">
    <property type="entry name" value="PKS"/>
    <property type="match status" value="1"/>
</dbReference>
<organism evidence="12 13">
    <name type="scientific">Parathielavia appendiculata</name>
    <dbReference type="NCBI Taxonomy" id="2587402"/>
    <lineage>
        <taxon>Eukaryota</taxon>
        <taxon>Fungi</taxon>
        <taxon>Dikarya</taxon>
        <taxon>Ascomycota</taxon>
        <taxon>Pezizomycotina</taxon>
        <taxon>Sordariomycetes</taxon>
        <taxon>Sordariomycetidae</taxon>
        <taxon>Sordariales</taxon>
        <taxon>Chaetomiaceae</taxon>
        <taxon>Parathielavia</taxon>
    </lineage>
</organism>
<evidence type="ECO:0000256" key="1">
    <source>
        <dbReference type="ARBA" id="ARBA00022450"/>
    </source>
</evidence>
<dbReference type="InterPro" id="IPR013217">
    <property type="entry name" value="Methyltransf_12"/>
</dbReference>
<dbReference type="Pfam" id="PF21089">
    <property type="entry name" value="PKS_DH_N"/>
    <property type="match status" value="1"/>
</dbReference>
<dbReference type="GO" id="GO:0031177">
    <property type="term" value="F:phosphopantetheine binding"/>
    <property type="evidence" value="ECO:0007669"/>
    <property type="project" value="InterPro"/>
</dbReference>
<dbReference type="InterPro" id="IPR014043">
    <property type="entry name" value="Acyl_transferase_dom"/>
</dbReference>
<dbReference type="Gene3D" id="3.40.47.10">
    <property type="match status" value="1"/>
</dbReference>
<dbReference type="GO" id="GO:0004315">
    <property type="term" value="F:3-oxoacyl-[acyl-carrier-protein] synthase activity"/>
    <property type="evidence" value="ECO:0007669"/>
    <property type="project" value="InterPro"/>
</dbReference>
<reference evidence="12" key="1">
    <citation type="journal article" date="2023" name="Mol. Phylogenet. Evol.">
        <title>Genome-scale phylogeny and comparative genomics of the fungal order Sordariales.</title>
        <authorList>
            <person name="Hensen N."/>
            <person name="Bonometti L."/>
            <person name="Westerberg I."/>
            <person name="Brannstrom I.O."/>
            <person name="Guillou S."/>
            <person name="Cros-Aarteil S."/>
            <person name="Calhoun S."/>
            <person name="Haridas S."/>
            <person name="Kuo A."/>
            <person name="Mondo S."/>
            <person name="Pangilinan J."/>
            <person name="Riley R."/>
            <person name="LaButti K."/>
            <person name="Andreopoulos B."/>
            <person name="Lipzen A."/>
            <person name="Chen C."/>
            <person name="Yan M."/>
            <person name="Daum C."/>
            <person name="Ng V."/>
            <person name="Clum A."/>
            <person name="Steindorff A."/>
            <person name="Ohm R.A."/>
            <person name="Martin F."/>
            <person name="Silar P."/>
            <person name="Natvig D.O."/>
            <person name="Lalanne C."/>
            <person name="Gautier V."/>
            <person name="Ament-Velasquez S.L."/>
            <person name="Kruys A."/>
            <person name="Hutchinson M.I."/>
            <person name="Powell A.J."/>
            <person name="Barry K."/>
            <person name="Miller A.N."/>
            <person name="Grigoriev I.V."/>
            <person name="Debuchy R."/>
            <person name="Gladieux P."/>
            <person name="Hiltunen Thoren M."/>
            <person name="Johannesson H."/>
        </authorList>
    </citation>
    <scope>NUCLEOTIDE SEQUENCE</scope>
    <source>
        <strain evidence="12">CBS 731.68</strain>
    </source>
</reference>
<dbReference type="InterPro" id="IPR014031">
    <property type="entry name" value="Ketoacyl_synth_C"/>
</dbReference>
<dbReference type="InterPro" id="IPR018201">
    <property type="entry name" value="Ketoacyl_synth_AS"/>
</dbReference>
<dbReference type="PROSITE" id="PS00012">
    <property type="entry name" value="PHOSPHOPANTETHEINE"/>
    <property type="match status" value="1"/>
</dbReference>
<dbReference type="InterPro" id="IPR049900">
    <property type="entry name" value="PKS_mFAS_DH"/>
</dbReference>
<dbReference type="GO" id="GO:0006633">
    <property type="term" value="P:fatty acid biosynthetic process"/>
    <property type="evidence" value="ECO:0007669"/>
    <property type="project" value="InterPro"/>
</dbReference>
<keyword evidence="1" id="KW-0596">Phosphopantetheine</keyword>
<dbReference type="PROSITE" id="PS50075">
    <property type="entry name" value="CARRIER"/>
    <property type="match status" value="1"/>
</dbReference>
<dbReference type="SUPFAM" id="SSF53335">
    <property type="entry name" value="S-adenosyl-L-methionine-dependent methyltransferases"/>
    <property type="match status" value="1"/>
</dbReference>
<dbReference type="Pfam" id="PF08659">
    <property type="entry name" value="KR"/>
    <property type="match status" value="1"/>
</dbReference>
<evidence type="ECO:0000256" key="7">
    <source>
        <dbReference type="PROSITE-ProRule" id="PRU01363"/>
    </source>
</evidence>
<feature type="active site" description="Proton donor; for dehydratase activity" evidence="7">
    <location>
        <position position="1240"/>
    </location>
</feature>
<dbReference type="SUPFAM" id="SSF55048">
    <property type="entry name" value="Probable ACP-binding domain of malonyl-CoA ACP transacylase"/>
    <property type="match status" value="1"/>
</dbReference>
<dbReference type="SUPFAM" id="SSF53901">
    <property type="entry name" value="Thiolase-like"/>
    <property type="match status" value="1"/>
</dbReference>
<dbReference type="InterPro" id="IPR009081">
    <property type="entry name" value="PP-bd_ACP"/>
</dbReference>
<dbReference type="InterPro" id="IPR014030">
    <property type="entry name" value="Ketoacyl_synth_N"/>
</dbReference>
<feature type="compositionally biased region" description="Polar residues" evidence="8">
    <location>
        <begin position="474"/>
        <end position="502"/>
    </location>
</feature>
<dbReference type="InterPro" id="IPR016036">
    <property type="entry name" value="Malonyl_transacylase_ACP-bd"/>
</dbReference>
<gene>
    <name evidence="12" type="ORF">N657DRAFT_674861</name>
</gene>
<keyword evidence="6" id="KW-0511">Multifunctional enzyme</keyword>
<dbReference type="InterPro" id="IPR042104">
    <property type="entry name" value="PKS_dehydratase_sf"/>
</dbReference>
<dbReference type="GO" id="GO:0016491">
    <property type="term" value="F:oxidoreductase activity"/>
    <property type="evidence" value="ECO:0007669"/>
    <property type="project" value="UniProtKB-KW"/>
</dbReference>
<feature type="domain" description="Carrier" evidence="9">
    <location>
        <begin position="2538"/>
        <end position="2612"/>
    </location>
</feature>
<protein>
    <submittedName>
        <fullName evidence="12">Polyketide synthase</fullName>
    </submittedName>
</protein>
<feature type="domain" description="Ketosynthase family 3 (KS3)" evidence="10">
    <location>
        <begin position="9"/>
        <end position="443"/>
    </location>
</feature>
<dbReference type="RefSeq" id="XP_062643232.1">
    <property type="nucleotide sequence ID" value="XM_062795783.1"/>
</dbReference>
<dbReference type="SMART" id="SM00826">
    <property type="entry name" value="PKS_DH"/>
    <property type="match status" value="1"/>
</dbReference>
<dbReference type="InterPro" id="IPR016039">
    <property type="entry name" value="Thiolase-like"/>
</dbReference>
<dbReference type="PANTHER" id="PTHR43775">
    <property type="entry name" value="FATTY ACID SYNTHASE"/>
    <property type="match status" value="1"/>
</dbReference>
<dbReference type="Gene3D" id="3.40.50.720">
    <property type="entry name" value="NAD(P)-binding Rossmann-like Domain"/>
    <property type="match status" value="2"/>
</dbReference>
<feature type="active site" description="Proton acceptor; for dehydratase activity" evidence="7">
    <location>
        <position position="1045"/>
    </location>
</feature>
<evidence type="ECO:0000256" key="5">
    <source>
        <dbReference type="ARBA" id="ARBA00023002"/>
    </source>
</evidence>
<keyword evidence="4" id="KW-0808">Transferase</keyword>
<dbReference type="GO" id="GO:0032259">
    <property type="term" value="P:methylation"/>
    <property type="evidence" value="ECO:0007669"/>
    <property type="project" value="UniProtKB-KW"/>
</dbReference>
<feature type="region of interest" description="N-terminal hotdog fold" evidence="7">
    <location>
        <begin position="1013"/>
        <end position="1152"/>
    </location>
</feature>
<dbReference type="InterPro" id="IPR016035">
    <property type="entry name" value="Acyl_Trfase/lysoPLipase"/>
</dbReference>
<reference evidence="12" key="2">
    <citation type="submission" date="2023-05" db="EMBL/GenBank/DDBJ databases">
        <authorList>
            <consortium name="Lawrence Berkeley National Laboratory"/>
            <person name="Steindorff A."/>
            <person name="Hensen N."/>
            <person name="Bonometti L."/>
            <person name="Westerberg I."/>
            <person name="Brannstrom I.O."/>
            <person name="Guillou S."/>
            <person name="Cros-Aarteil S."/>
            <person name="Calhoun S."/>
            <person name="Haridas S."/>
            <person name="Kuo A."/>
            <person name="Mondo S."/>
            <person name="Pangilinan J."/>
            <person name="Riley R."/>
            <person name="Labutti K."/>
            <person name="Andreopoulos B."/>
            <person name="Lipzen A."/>
            <person name="Chen C."/>
            <person name="Yanf M."/>
            <person name="Daum C."/>
            <person name="Ng V."/>
            <person name="Clum A."/>
            <person name="Ohm R."/>
            <person name="Martin F."/>
            <person name="Silar P."/>
            <person name="Natvig D."/>
            <person name="Lalanne C."/>
            <person name="Gautier V."/>
            <person name="Ament-Velasquez S.L."/>
            <person name="Kruys A."/>
            <person name="Hutchinson M.I."/>
            <person name="Powell A.J."/>
            <person name="Barry K."/>
            <person name="Miller A.N."/>
            <person name="Grigoriev I.V."/>
            <person name="Debuchy R."/>
            <person name="Gladieux P."/>
            <person name="Thoren M.H."/>
            <person name="Johannesson H."/>
        </authorList>
    </citation>
    <scope>NUCLEOTIDE SEQUENCE</scope>
    <source>
        <strain evidence="12">CBS 731.68</strain>
    </source>
</reference>
<dbReference type="SUPFAM" id="SSF52151">
    <property type="entry name" value="FabD/lysophospholipase-like"/>
    <property type="match status" value="1"/>
</dbReference>